<protein>
    <submittedName>
        <fullName evidence="2">Uncharacterized protein</fullName>
    </submittedName>
</protein>
<accession>A0AAD0V939</accession>
<name>A0AAD0V939_PSEAV</name>
<geneLocation type="plasmid" evidence="3">
    <name>pmppla107</name>
</geneLocation>
<proteinExistence type="predicted"/>
<keyword evidence="2" id="KW-0614">Plasmid</keyword>
<sequence>MLMANWRENVFDCYMVFAIWSIPLIGLLTWFHSVNMDALANDLEKAYRDSAKSPQAVVLDPNPKYDYRCEETVRVLSERGYTVSINGFFLQPESIEAKGICKVNPKVLRYWKVEGEG</sequence>
<keyword evidence="1" id="KW-0472">Membrane</keyword>
<evidence type="ECO:0000256" key="1">
    <source>
        <dbReference type="SAM" id="Phobius"/>
    </source>
</evidence>
<dbReference type="Proteomes" id="UP000006426">
    <property type="component" value="Plasmid pmppla107"/>
</dbReference>
<keyword evidence="1" id="KW-0812">Transmembrane</keyword>
<organism evidence="2 3">
    <name type="scientific">Pseudomonas amygdali pv. lachrymans str. M301315</name>
    <dbReference type="NCBI Taxonomy" id="629260"/>
    <lineage>
        <taxon>Bacteria</taxon>
        <taxon>Pseudomonadati</taxon>
        <taxon>Pseudomonadota</taxon>
        <taxon>Gammaproteobacteria</taxon>
        <taxon>Pseudomonadales</taxon>
        <taxon>Pseudomonadaceae</taxon>
        <taxon>Pseudomonas</taxon>
        <taxon>Pseudomonas amygdali</taxon>
    </lineage>
</organism>
<evidence type="ECO:0000313" key="2">
    <source>
        <dbReference type="EMBL" id="AXH59692.1"/>
    </source>
</evidence>
<dbReference type="AlphaFoldDB" id="A0AAD0V939"/>
<reference evidence="2 3" key="1">
    <citation type="journal article" date="2011" name="PLoS Pathog.">
        <title>Dynamic evolution of pathogenicity revealed by sequencing and comparative genomics of 19 Pseudomonas syringae isolates.</title>
        <authorList>
            <person name="Baltrus D.A."/>
            <person name="Nishimura M.T."/>
            <person name="Romanchuk A."/>
            <person name="Chang J.H."/>
            <person name="Mukhtar M.S."/>
            <person name="Cherkis K."/>
            <person name="Roach J."/>
            <person name="Grant S.R."/>
            <person name="Jones C.D."/>
            <person name="Dangl J.L."/>
        </authorList>
    </citation>
    <scope>NUCLEOTIDE SEQUENCE [LARGE SCALE GENOMIC DNA]</scope>
    <source>
        <strain evidence="2 3">M301315</strain>
    </source>
</reference>
<dbReference type="EMBL" id="CP031226">
    <property type="protein sequence ID" value="AXH59692.1"/>
    <property type="molecule type" value="Genomic_DNA"/>
</dbReference>
<keyword evidence="1" id="KW-1133">Transmembrane helix</keyword>
<gene>
    <name evidence="2" type="ORF">PLA107_031205</name>
</gene>
<evidence type="ECO:0000313" key="3">
    <source>
        <dbReference type="Proteomes" id="UP000006426"/>
    </source>
</evidence>
<feature type="transmembrane region" description="Helical" evidence="1">
    <location>
        <begin position="12"/>
        <end position="31"/>
    </location>
</feature>